<keyword evidence="2" id="KW-0378">Hydrolase</keyword>
<feature type="region of interest" description="Disordered" evidence="4">
    <location>
        <begin position="58"/>
        <end position="118"/>
    </location>
</feature>
<accession>A0AAE0WHR9</accession>
<evidence type="ECO:0000256" key="5">
    <source>
        <dbReference type="SAM" id="SignalP"/>
    </source>
</evidence>
<feature type="signal peptide" evidence="5">
    <location>
        <begin position="1"/>
        <end position="18"/>
    </location>
</feature>
<evidence type="ECO:0000313" key="10">
    <source>
        <dbReference type="Proteomes" id="UP001274830"/>
    </source>
</evidence>
<evidence type="ECO:0000256" key="2">
    <source>
        <dbReference type="ARBA" id="ARBA00022801"/>
    </source>
</evidence>
<feature type="compositionally biased region" description="Low complexity" evidence="4">
    <location>
        <begin position="58"/>
        <end position="102"/>
    </location>
</feature>
<dbReference type="AlphaFoldDB" id="A0AAE0WHR9"/>
<dbReference type="InterPro" id="IPR017853">
    <property type="entry name" value="GH"/>
</dbReference>
<proteinExistence type="inferred from homology"/>
<dbReference type="Proteomes" id="UP001274830">
    <property type="component" value="Unassembled WGS sequence"/>
</dbReference>
<dbReference type="Pfam" id="PF00703">
    <property type="entry name" value="Glyco_hydro_2"/>
    <property type="match status" value="1"/>
</dbReference>
<dbReference type="GO" id="GO:0005975">
    <property type="term" value="P:carbohydrate metabolic process"/>
    <property type="evidence" value="ECO:0007669"/>
    <property type="project" value="InterPro"/>
</dbReference>
<dbReference type="Gene3D" id="3.20.20.80">
    <property type="entry name" value="Glycosidases"/>
    <property type="match status" value="1"/>
</dbReference>
<dbReference type="InterPro" id="IPR013783">
    <property type="entry name" value="Ig-like_fold"/>
</dbReference>
<evidence type="ECO:0000256" key="1">
    <source>
        <dbReference type="ARBA" id="ARBA00007401"/>
    </source>
</evidence>
<evidence type="ECO:0000256" key="3">
    <source>
        <dbReference type="ARBA" id="ARBA00023295"/>
    </source>
</evidence>
<sequence>MWTTAVFSTYVLASAAQGTYNPYPWSNSWQPYPWESSKTGNPITSSTGSMVGSSLSTSYIGSTTSPTGTASVSTASTGSATTGPSSRGTGRATTSPSSTSTGTSGGGNSTAASPYSVKTPPLTTDWTYEVGTDPWPEYPRPQLQRTQWQSLNGIWTYQNASSLDAVNSPPVGKNLANEVLVPSCLESGLSGIQTTYNIYSWFATSFTVPSNWTGSSVLLNFGAIDYEATVFVNGLNATFHRGGYFAFTVDVTSYLDSGANELLVFVHDPTDEDPYVIPIGKQTLHPSHIFYTPCSGIWQSVWIESAPSDYITELDISAGMDGTVNATITSSSSNSSAASISIIDRSSKSTVATHSGTAGSPFTFQVSSPKLWSPSSPSLYDITITVGSDTVYSYTGFRTISKGVVNGIERPLLNGEFLFLFGTLDQGFWPDGIYVPPNREAMVYDLQTLKNLGFNMLRKHIKVENALYYQACDEMGLMVIQDMPALRPLQTETLSNCTVETILPDATQQAEFQRQLELLVTQQRVFPSIITWIIYNEGWGQLTNYYPEFRLTDIVRQLDPTRLVDATTGWYDHGAGDFSDNHHYANPQCGSPFYSIQSSPYDPTRIGIQGEFGGIGKNVSIEHLWNVQEAINTINQTYEIDLTIEAWNYRGHRLLGEILDQVKLYACSGGVWTQTTDVEGEVNGLLTYDRRILRPYVGQWQADLQALYDAGVARSNALAPALKFS</sequence>
<organism evidence="9 10">
    <name type="scientific">Recurvomyces mirabilis</name>
    <dbReference type="NCBI Taxonomy" id="574656"/>
    <lineage>
        <taxon>Eukaryota</taxon>
        <taxon>Fungi</taxon>
        <taxon>Dikarya</taxon>
        <taxon>Ascomycota</taxon>
        <taxon>Pezizomycotina</taxon>
        <taxon>Dothideomycetes</taxon>
        <taxon>Dothideomycetidae</taxon>
        <taxon>Mycosphaerellales</taxon>
        <taxon>Teratosphaeriaceae</taxon>
        <taxon>Recurvomyces</taxon>
    </lineage>
</organism>
<dbReference type="Gene3D" id="2.60.120.260">
    <property type="entry name" value="Galactose-binding domain-like"/>
    <property type="match status" value="1"/>
</dbReference>
<gene>
    <name evidence="9" type="ORF">LTR78_010919</name>
</gene>
<evidence type="ECO:0000256" key="4">
    <source>
        <dbReference type="SAM" id="MobiDB-lite"/>
    </source>
</evidence>
<feature type="domain" description="Glycoside hydrolase family 2 catalytic" evidence="7">
    <location>
        <begin position="440"/>
        <end position="568"/>
    </location>
</feature>
<dbReference type="Pfam" id="PF02837">
    <property type="entry name" value="Glyco_hydro_2_N"/>
    <property type="match status" value="1"/>
</dbReference>
<feature type="chain" id="PRO_5042272225" description="Beta-galactosidase" evidence="5">
    <location>
        <begin position="19"/>
        <end position="725"/>
    </location>
</feature>
<name>A0AAE0WHR9_9PEZI</name>
<dbReference type="Gene3D" id="2.60.40.10">
    <property type="entry name" value="Immunoglobulins"/>
    <property type="match status" value="1"/>
</dbReference>
<keyword evidence="5" id="KW-0732">Signal</keyword>
<evidence type="ECO:0000259" key="7">
    <source>
        <dbReference type="Pfam" id="PF02836"/>
    </source>
</evidence>
<dbReference type="InterPro" id="IPR006104">
    <property type="entry name" value="Glyco_hydro_2_N"/>
</dbReference>
<dbReference type="PANTHER" id="PTHR42732:SF2">
    <property type="entry name" value="BETA-MANNOSIDASE"/>
    <property type="match status" value="1"/>
</dbReference>
<evidence type="ECO:0000259" key="8">
    <source>
        <dbReference type="Pfam" id="PF02837"/>
    </source>
</evidence>
<keyword evidence="10" id="KW-1185">Reference proteome</keyword>
<dbReference type="InterPro" id="IPR051913">
    <property type="entry name" value="GH2_Domain-Containing"/>
</dbReference>
<feature type="domain" description="Glycosyl hydrolases family 2 sugar binding" evidence="8">
    <location>
        <begin position="194"/>
        <end position="268"/>
    </location>
</feature>
<dbReference type="InterPro" id="IPR006103">
    <property type="entry name" value="Glyco_hydro_2_cat"/>
</dbReference>
<dbReference type="InterPro" id="IPR008979">
    <property type="entry name" value="Galactose-bd-like_sf"/>
</dbReference>
<dbReference type="PANTHER" id="PTHR42732">
    <property type="entry name" value="BETA-GALACTOSIDASE"/>
    <property type="match status" value="1"/>
</dbReference>
<reference evidence="9" key="1">
    <citation type="submission" date="2023-07" db="EMBL/GenBank/DDBJ databases">
        <title>Black Yeasts Isolated from many extreme environments.</title>
        <authorList>
            <person name="Coleine C."/>
            <person name="Stajich J.E."/>
            <person name="Selbmann L."/>
        </authorList>
    </citation>
    <scope>NUCLEOTIDE SEQUENCE</scope>
    <source>
        <strain evidence="9">CCFEE 5485</strain>
    </source>
</reference>
<dbReference type="SUPFAM" id="SSF49785">
    <property type="entry name" value="Galactose-binding domain-like"/>
    <property type="match status" value="1"/>
</dbReference>
<dbReference type="SUPFAM" id="SSF49303">
    <property type="entry name" value="beta-Galactosidase/glucuronidase domain"/>
    <property type="match status" value="1"/>
</dbReference>
<dbReference type="EMBL" id="JAUTXT010000099">
    <property type="protein sequence ID" value="KAK3669205.1"/>
    <property type="molecule type" value="Genomic_DNA"/>
</dbReference>
<evidence type="ECO:0000313" key="9">
    <source>
        <dbReference type="EMBL" id="KAK3669205.1"/>
    </source>
</evidence>
<dbReference type="Pfam" id="PF02836">
    <property type="entry name" value="Glyco_hydro_2_C"/>
    <property type="match status" value="1"/>
</dbReference>
<protein>
    <recommendedName>
        <fullName evidence="11">Beta-galactosidase</fullName>
    </recommendedName>
</protein>
<evidence type="ECO:0000259" key="6">
    <source>
        <dbReference type="Pfam" id="PF00703"/>
    </source>
</evidence>
<feature type="domain" description="Glycoside hydrolase family 2 immunoglobulin-like beta-sandwich" evidence="6">
    <location>
        <begin position="320"/>
        <end position="398"/>
    </location>
</feature>
<dbReference type="InterPro" id="IPR006102">
    <property type="entry name" value="Ig-like_GH2"/>
</dbReference>
<comment type="similarity">
    <text evidence="1">Belongs to the glycosyl hydrolase 2 family.</text>
</comment>
<evidence type="ECO:0008006" key="11">
    <source>
        <dbReference type="Google" id="ProtNLM"/>
    </source>
</evidence>
<dbReference type="GO" id="GO:0004553">
    <property type="term" value="F:hydrolase activity, hydrolyzing O-glycosyl compounds"/>
    <property type="evidence" value="ECO:0007669"/>
    <property type="project" value="InterPro"/>
</dbReference>
<dbReference type="InterPro" id="IPR036156">
    <property type="entry name" value="Beta-gal/glucu_dom_sf"/>
</dbReference>
<comment type="caution">
    <text evidence="9">The sequence shown here is derived from an EMBL/GenBank/DDBJ whole genome shotgun (WGS) entry which is preliminary data.</text>
</comment>
<keyword evidence="3" id="KW-0326">Glycosidase</keyword>
<dbReference type="SUPFAM" id="SSF51445">
    <property type="entry name" value="(Trans)glycosidases"/>
    <property type="match status" value="1"/>
</dbReference>